<feature type="compositionally biased region" description="Basic and acidic residues" evidence="1">
    <location>
        <begin position="74"/>
        <end position="85"/>
    </location>
</feature>
<organism evidence="2 3">
    <name type="scientific">Nesidiocoris tenuis</name>
    <dbReference type="NCBI Taxonomy" id="355587"/>
    <lineage>
        <taxon>Eukaryota</taxon>
        <taxon>Metazoa</taxon>
        <taxon>Ecdysozoa</taxon>
        <taxon>Arthropoda</taxon>
        <taxon>Hexapoda</taxon>
        <taxon>Insecta</taxon>
        <taxon>Pterygota</taxon>
        <taxon>Neoptera</taxon>
        <taxon>Paraneoptera</taxon>
        <taxon>Hemiptera</taxon>
        <taxon>Heteroptera</taxon>
        <taxon>Panheteroptera</taxon>
        <taxon>Cimicomorpha</taxon>
        <taxon>Miridae</taxon>
        <taxon>Dicyphina</taxon>
        <taxon>Nesidiocoris</taxon>
    </lineage>
</organism>
<evidence type="ECO:0000313" key="2">
    <source>
        <dbReference type="EMBL" id="BES88641.1"/>
    </source>
</evidence>
<proteinExistence type="predicted"/>
<name>A0ABN7A8L3_9HEMI</name>
<gene>
    <name evidence="2" type="ORF">NTJ_01447</name>
</gene>
<sequence>MKSQFLSVGEASVRSGEKVGLEAFVFADRTTRRGRGSRLEVVGPFIDTYEGHPKVGCSHVGTEGRITRNMDSPRSPDRACQKCES</sequence>
<dbReference type="EMBL" id="AP028909">
    <property type="protein sequence ID" value="BES88641.1"/>
    <property type="molecule type" value="Genomic_DNA"/>
</dbReference>
<reference evidence="2 3" key="1">
    <citation type="submission" date="2023-09" db="EMBL/GenBank/DDBJ databases">
        <title>Nesidiocoris tenuis whole genome shotgun sequence.</title>
        <authorList>
            <person name="Shibata T."/>
            <person name="Shimoda M."/>
            <person name="Kobayashi T."/>
            <person name="Uehara T."/>
        </authorList>
    </citation>
    <scope>NUCLEOTIDE SEQUENCE [LARGE SCALE GENOMIC DNA]</scope>
    <source>
        <strain evidence="2 3">Japan</strain>
    </source>
</reference>
<protein>
    <submittedName>
        <fullName evidence="2">Uncharacterized protein</fullName>
    </submittedName>
</protein>
<evidence type="ECO:0000313" key="3">
    <source>
        <dbReference type="Proteomes" id="UP001307889"/>
    </source>
</evidence>
<keyword evidence="3" id="KW-1185">Reference proteome</keyword>
<dbReference type="Proteomes" id="UP001307889">
    <property type="component" value="Chromosome 1"/>
</dbReference>
<accession>A0ABN7A8L3</accession>
<evidence type="ECO:0000256" key="1">
    <source>
        <dbReference type="SAM" id="MobiDB-lite"/>
    </source>
</evidence>
<feature type="region of interest" description="Disordered" evidence="1">
    <location>
        <begin position="61"/>
        <end position="85"/>
    </location>
</feature>